<dbReference type="EMBL" id="KZ678134">
    <property type="protein sequence ID" value="PSN68239.1"/>
    <property type="molecule type" value="Genomic_DNA"/>
</dbReference>
<dbReference type="AlphaFoldDB" id="A0A2T2NS90"/>
<sequence>MKVITDVNCLYLLRKSMNSTLFQECLKDRLKTVFSIPGQKENHTRGVSTRMLNYFCNPNTSRNHIFTEGKLYFEGAEHAGMMNVIDWLEEICKNAGKSSSPLFPYIAHPHAVRQTAFMVKSLGIENFAALLVFRDGELCVDHPSQIEIAKNQEKLIGILPISAWEARALVSTFNAKPSGGNDLIQFRDFFRLFATINKQSLFEIDCGRIQSLGFGSYMFGPSYIPSFLPRSKFISNDRVEFWVMSVPEIPKKDHKPPPNVQYRSLRVSTLDAVGYVTCANELKKTASVEVQDEVRETTSFGEAWISARR</sequence>
<organism evidence="1 2">
    <name type="scientific">Corynespora cassiicola Philippines</name>
    <dbReference type="NCBI Taxonomy" id="1448308"/>
    <lineage>
        <taxon>Eukaryota</taxon>
        <taxon>Fungi</taxon>
        <taxon>Dikarya</taxon>
        <taxon>Ascomycota</taxon>
        <taxon>Pezizomycotina</taxon>
        <taxon>Dothideomycetes</taxon>
        <taxon>Pleosporomycetidae</taxon>
        <taxon>Pleosporales</taxon>
        <taxon>Corynesporascaceae</taxon>
        <taxon>Corynespora</taxon>
    </lineage>
</organism>
<evidence type="ECO:0000313" key="2">
    <source>
        <dbReference type="Proteomes" id="UP000240883"/>
    </source>
</evidence>
<accession>A0A2T2NS90</accession>
<gene>
    <name evidence="1" type="ORF">BS50DRAFT_587439</name>
</gene>
<name>A0A2T2NS90_CORCC</name>
<evidence type="ECO:0000313" key="1">
    <source>
        <dbReference type="EMBL" id="PSN68239.1"/>
    </source>
</evidence>
<reference evidence="1 2" key="1">
    <citation type="journal article" date="2018" name="Front. Microbiol.">
        <title>Genome-Wide Analysis of Corynespora cassiicola Leaf Fall Disease Putative Effectors.</title>
        <authorList>
            <person name="Lopez D."/>
            <person name="Ribeiro S."/>
            <person name="Label P."/>
            <person name="Fumanal B."/>
            <person name="Venisse J.S."/>
            <person name="Kohler A."/>
            <person name="de Oliveira R.R."/>
            <person name="Labutti K."/>
            <person name="Lipzen A."/>
            <person name="Lail K."/>
            <person name="Bauer D."/>
            <person name="Ohm R.A."/>
            <person name="Barry K.W."/>
            <person name="Spatafora J."/>
            <person name="Grigoriev I.V."/>
            <person name="Martin F.M."/>
            <person name="Pujade-Renaud V."/>
        </authorList>
    </citation>
    <scope>NUCLEOTIDE SEQUENCE [LARGE SCALE GENOMIC DNA]</scope>
    <source>
        <strain evidence="1 2">Philippines</strain>
    </source>
</reference>
<dbReference type="Proteomes" id="UP000240883">
    <property type="component" value="Unassembled WGS sequence"/>
</dbReference>
<protein>
    <submittedName>
        <fullName evidence="1">Uncharacterized protein</fullName>
    </submittedName>
</protein>
<proteinExistence type="predicted"/>
<keyword evidence="2" id="KW-1185">Reference proteome</keyword>